<accession>A0A812NDQ6</accession>
<feature type="region of interest" description="Disordered" evidence="1">
    <location>
        <begin position="1"/>
        <end position="34"/>
    </location>
</feature>
<feature type="region of interest" description="Disordered" evidence="1">
    <location>
        <begin position="175"/>
        <end position="233"/>
    </location>
</feature>
<keyword evidence="3" id="KW-1185">Reference proteome</keyword>
<protein>
    <submittedName>
        <fullName evidence="2">Uncharacterized protein</fullName>
    </submittedName>
</protein>
<dbReference type="OrthoDB" id="431894at2759"/>
<comment type="caution">
    <text evidence="2">The sequence shown here is derived from an EMBL/GenBank/DDBJ whole genome shotgun (WGS) entry which is preliminary data.</text>
</comment>
<name>A0A812NDQ6_SYMPI</name>
<organism evidence="2 3">
    <name type="scientific">Symbiodinium pilosum</name>
    <name type="common">Dinoflagellate</name>
    <dbReference type="NCBI Taxonomy" id="2952"/>
    <lineage>
        <taxon>Eukaryota</taxon>
        <taxon>Sar</taxon>
        <taxon>Alveolata</taxon>
        <taxon>Dinophyceae</taxon>
        <taxon>Suessiales</taxon>
        <taxon>Symbiodiniaceae</taxon>
        <taxon>Symbiodinium</taxon>
    </lineage>
</organism>
<dbReference type="AlphaFoldDB" id="A0A812NDQ6"/>
<evidence type="ECO:0000313" key="2">
    <source>
        <dbReference type="EMBL" id="CAE7292329.1"/>
    </source>
</evidence>
<evidence type="ECO:0000256" key="1">
    <source>
        <dbReference type="SAM" id="MobiDB-lite"/>
    </source>
</evidence>
<feature type="compositionally biased region" description="Low complexity" evidence="1">
    <location>
        <begin position="197"/>
        <end position="218"/>
    </location>
</feature>
<dbReference type="EMBL" id="CAJNIZ010010007">
    <property type="protein sequence ID" value="CAE7292329.1"/>
    <property type="molecule type" value="Genomic_DNA"/>
</dbReference>
<proteinExistence type="predicted"/>
<gene>
    <name evidence="2" type="ORF">SPIL2461_LOCUS6568</name>
</gene>
<feature type="non-terminal residue" evidence="2">
    <location>
        <position position="563"/>
    </location>
</feature>
<sequence length="563" mass="59189">AVPVESARPAEPPAPGQHTALAASSWSTRGPPPGHRSPPPYSWFFVPLLHAAARSLHPDAIQQWEAHPFYGRLWADALANLQLAPAVPVATLATAVQTLQDVYAREGRQLSAFEAALPAVLAALVEGLPAGTLAHLNWVLPRVTDTNGYVPASAQEALLENYLGSGPATALTAALEESLRTSPESPLPAQVTPPSPRAVAGNAASPAPASPGDAQAPGTQSPAPPPARSAAGLQGRQLSAALATLDAVDATAVLRQPCPLFRSPPAFVKGPLRQALHFALTQLLNAASEPAGIDAQRAWKLWLLLPRMLLFRPSAAPRVPKPELRAPVANGRHGSMIQLRLPAFQPGGRSHALLAPPLAPADEATLQALQDPSRRPPQPYVPLDPDILAFSPDVPLALSREILISNLRRSRRGAAPGPSGYTAEILRPLLDDPAALEALHAVAELLARALLPTSAASALGLGRIVAVSKPAGGVRGIVVGDFLRAQHRTLLELLPTLPDLQVAWLLLLYCACPRAQYVLRILPPALTAAFAAEHDHRILSCLAQLLQVEASSDSPLPALVARR</sequence>
<evidence type="ECO:0000313" key="3">
    <source>
        <dbReference type="Proteomes" id="UP000649617"/>
    </source>
</evidence>
<dbReference type="Proteomes" id="UP000649617">
    <property type="component" value="Unassembled WGS sequence"/>
</dbReference>
<feature type="non-terminal residue" evidence="2">
    <location>
        <position position="1"/>
    </location>
</feature>
<reference evidence="2" key="1">
    <citation type="submission" date="2021-02" db="EMBL/GenBank/DDBJ databases">
        <authorList>
            <person name="Dougan E. K."/>
            <person name="Rhodes N."/>
            <person name="Thang M."/>
            <person name="Chan C."/>
        </authorList>
    </citation>
    <scope>NUCLEOTIDE SEQUENCE</scope>
</reference>